<comment type="caution">
    <text evidence="2">The sequence shown here is derived from an EMBL/GenBank/DDBJ whole genome shotgun (WGS) entry which is preliminary data.</text>
</comment>
<evidence type="ECO:0000256" key="1">
    <source>
        <dbReference type="SAM" id="Coils"/>
    </source>
</evidence>
<dbReference type="EMBL" id="VOSL01000052">
    <property type="protein sequence ID" value="TXD35076.1"/>
    <property type="molecule type" value="Genomic_DNA"/>
</dbReference>
<proteinExistence type="predicted"/>
<dbReference type="Proteomes" id="UP000321046">
    <property type="component" value="Unassembled WGS sequence"/>
</dbReference>
<sequence>MLVITMGCAHGRSLKYGDEHLEDGNYEAALRSYRDAQIARPGSQEALARARRAERLLVDDAIAALDGAVHGQHRVEVALRRSDEVLELVLSKDLRQRLTTRFGSAVLTLAERARVEGQIARSLSVLDQAQMVVDAHPAAFGEGYRVFSHRVDELEQLWSAELIERARAAIEGGRPASAALYGAMAQSLGAAPLAVGEPERFAREIRQQHGWSVVARNVASSRVAGLERAMRAREPFAAIGFGVDASAYQYEAVLYLDGSEPRVERWEEAEQRSEEYQSGTREVANPAYLNQRDDLLRAEERVVRLERDIAKSQHELHEHRREHREEKREGMPTSLTLSKIEREEDRLSDLREDMIDARYRVEQEYLDLQRIPPTLLEPVYSMHSYEVIAQWAELAASYDVVLDVPAVAFEHVGSVNVAERDVSFRHHAQPELELRARRDPEPRAAVLAERFEASLAEASGSEVLAGFDQYRRRWAEHQGSAVERVEALATYILLSPQRVDAGLARELATLSGVPAPEGVLTRLVASPGPRVSVR</sequence>
<dbReference type="OrthoDB" id="5493541at2"/>
<organism evidence="2 3">
    <name type="scientific">Lujinxingia vulgaris</name>
    <dbReference type="NCBI Taxonomy" id="2600176"/>
    <lineage>
        <taxon>Bacteria</taxon>
        <taxon>Deltaproteobacteria</taxon>
        <taxon>Bradymonadales</taxon>
        <taxon>Lujinxingiaceae</taxon>
        <taxon>Lujinxingia</taxon>
    </lineage>
</organism>
<dbReference type="RefSeq" id="WP_146974712.1">
    <property type="nucleotide sequence ID" value="NZ_VOSL01000052.1"/>
</dbReference>
<evidence type="ECO:0000313" key="3">
    <source>
        <dbReference type="Proteomes" id="UP000321046"/>
    </source>
</evidence>
<keyword evidence="1" id="KW-0175">Coiled coil</keyword>
<gene>
    <name evidence="2" type="ORF">FRC96_11865</name>
</gene>
<protein>
    <submittedName>
        <fullName evidence="2">Uncharacterized protein</fullName>
    </submittedName>
</protein>
<feature type="coiled-coil region" evidence="1">
    <location>
        <begin position="288"/>
        <end position="360"/>
    </location>
</feature>
<accession>A0A5C6WZR0</accession>
<evidence type="ECO:0000313" key="2">
    <source>
        <dbReference type="EMBL" id="TXD35076.1"/>
    </source>
</evidence>
<reference evidence="2 3" key="1">
    <citation type="submission" date="2019-08" db="EMBL/GenBank/DDBJ databases">
        <title>Bradymonadales sp. TMQ2.</title>
        <authorList>
            <person name="Liang Q."/>
        </authorList>
    </citation>
    <scope>NUCLEOTIDE SEQUENCE [LARGE SCALE GENOMIC DNA]</scope>
    <source>
        <strain evidence="2 3">TMQ2</strain>
    </source>
</reference>
<name>A0A5C6WZR0_9DELT</name>
<dbReference type="AlphaFoldDB" id="A0A5C6WZR0"/>